<evidence type="ECO:0000313" key="2">
    <source>
        <dbReference type="Proteomes" id="UP000229757"/>
    </source>
</evidence>
<protein>
    <submittedName>
        <fullName evidence="1">Uncharacterized protein</fullName>
    </submittedName>
</protein>
<dbReference type="EMBL" id="CP011797">
    <property type="protein sequence ID" value="ATX78131.1"/>
    <property type="molecule type" value="Genomic_DNA"/>
</dbReference>
<dbReference type="NCBIfam" id="NF038106">
    <property type="entry name" value="gamma_NF038106"/>
    <property type="match status" value="1"/>
</dbReference>
<gene>
    <name evidence="1" type="ORF">REIFOR_03012</name>
</gene>
<proteinExistence type="predicted"/>
<name>A0A2K8KWV1_9GAMM</name>
<accession>A0A2K8KWV1</accession>
<dbReference type="InterPro" id="IPR047742">
    <property type="entry name" value="PA4642-like"/>
</dbReference>
<sequence>MKRDKKRIEGEPWSAEQLQLYLDFNTYDGTDRDFHCLYRAYTRMDETAFLQFVALFKSEGRNLAATNPDGHTLAALLANHAQSEFYLGALV</sequence>
<organism evidence="1 2">
    <name type="scientific">Reinekea forsetii</name>
    <dbReference type="NCBI Taxonomy" id="1336806"/>
    <lineage>
        <taxon>Bacteria</taxon>
        <taxon>Pseudomonadati</taxon>
        <taxon>Pseudomonadota</taxon>
        <taxon>Gammaproteobacteria</taxon>
        <taxon>Oceanospirillales</taxon>
        <taxon>Saccharospirillaceae</taxon>
        <taxon>Reinekea</taxon>
    </lineage>
</organism>
<dbReference type="RefSeq" id="WP_100258341.1">
    <property type="nucleotide sequence ID" value="NZ_CP011797.1"/>
</dbReference>
<dbReference type="KEGG" id="rfo:REIFOR_03012"/>
<reference evidence="1 2" key="1">
    <citation type="journal article" date="2017" name="Environ. Microbiol.">
        <title>Genomic and physiological analyses of 'Reinekea forsetii' reveal a versatile opportunistic lifestyle during spring algae blooms.</title>
        <authorList>
            <person name="Avci B."/>
            <person name="Hahnke R.L."/>
            <person name="Chafee M."/>
            <person name="Fischer T."/>
            <person name="Gruber-Vodicka H."/>
            <person name="Tegetmeyer H.E."/>
            <person name="Harder J."/>
            <person name="Fuchs B.M."/>
            <person name="Amann R.I."/>
            <person name="Teeling H."/>
        </authorList>
    </citation>
    <scope>NUCLEOTIDE SEQUENCE [LARGE SCALE GENOMIC DNA]</scope>
    <source>
        <strain evidence="1 2">Hel1_31_D35</strain>
    </source>
</reference>
<keyword evidence="2" id="KW-1185">Reference proteome</keyword>
<dbReference type="AlphaFoldDB" id="A0A2K8KWV1"/>
<dbReference type="Proteomes" id="UP000229757">
    <property type="component" value="Chromosome"/>
</dbReference>
<evidence type="ECO:0000313" key="1">
    <source>
        <dbReference type="EMBL" id="ATX78131.1"/>
    </source>
</evidence>
<dbReference type="OrthoDB" id="5736604at2"/>